<dbReference type="NCBIfam" id="TIGR01552">
    <property type="entry name" value="phd_fam"/>
    <property type="match status" value="1"/>
</dbReference>
<dbReference type="Proteomes" id="UP000885680">
    <property type="component" value="Unassembled WGS sequence"/>
</dbReference>
<evidence type="ECO:0000313" key="4">
    <source>
        <dbReference type="Proteomes" id="UP000885680"/>
    </source>
</evidence>
<dbReference type="AlphaFoldDB" id="A0A9C9NIY9"/>
<proteinExistence type="inferred from homology"/>
<evidence type="ECO:0000256" key="1">
    <source>
        <dbReference type="ARBA" id="ARBA00009981"/>
    </source>
</evidence>
<reference evidence="3" key="1">
    <citation type="journal article" date="2020" name="mSystems">
        <title>Genome- and Community-Level Interaction Insights into Carbon Utilization and Element Cycling Functions of Hydrothermarchaeota in Hydrothermal Sediment.</title>
        <authorList>
            <person name="Zhou Z."/>
            <person name="Liu Y."/>
            <person name="Xu W."/>
            <person name="Pan J."/>
            <person name="Luo Z.H."/>
            <person name="Li M."/>
        </authorList>
    </citation>
    <scope>NUCLEOTIDE SEQUENCE</scope>
    <source>
        <strain evidence="3">HyVt-347</strain>
    </source>
</reference>
<dbReference type="Gene3D" id="3.40.1620.10">
    <property type="entry name" value="YefM-like domain"/>
    <property type="match status" value="1"/>
</dbReference>
<gene>
    <name evidence="3" type="ORF">ENH89_19165</name>
</gene>
<dbReference type="InterPro" id="IPR036165">
    <property type="entry name" value="YefM-like_sf"/>
</dbReference>
<comment type="caution">
    <text evidence="3">The sequence shown here is derived from an EMBL/GenBank/DDBJ whole genome shotgun (WGS) entry which is preliminary data.</text>
</comment>
<accession>A0A9C9NIY9</accession>
<comment type="function">
    <text evidence="2">Antitoxin component of a type II toxin-antitoxin (TA) system.</text>
</comment>
<comment type="similarity">
    <text evidence="1 2">Belongs to the phD/YefM antitoxin family.</text>
</comment>
<sequence length="83" mass="9308">MAMTEKTVTATRFKSDCLKLIDAMNRDHEPVVVTRHGKPVAKMVPVETTEGRQSLFGAMKDTILDYDDIISPASDPEDWDALR</sequence>
<organism evidence="3 4">
    <name type="scientific">Aurantimonas coralicida</name>
    <dbReference type="NCBI Taxonomy" id="182270"/>
    <lineage>
        <taxon>Bacteria</taxon>
        <taxon>Pseudomonadati</taxon>
        <taxon>Pseudomonadota</taxon>
        <taxon>Alphaproteobacteria</taxon>
        <taxon>Hyphomicrobiales</taxon>
        <taxon>Aurantimonadaceae</taxon>
        <taxon>Aurantimonas</taxon>
    </lineage>
</organism>
<dbReference type="Pfam" id="PF02604">
    <property type="entry name" value="PhdYeFM_antitox"/>
    <property type="match status" value="1"/>
</dbReference>
<dbReference type="SUPFAM" id="SSF143120">
    <property type="entry name" value="YefM-like"/>
    <property type="match status" value="1"/>
</dbReference>
<evidence type="ECO:0000313" key="3">
    <source>
        <dbReference type="EMBL" id="HEU02396.1"/>
    </source>
</evidence>
<dbReference type="EMBL" id="DRGN01000277">
    <property type="protein sequence ID" value="HEU02396.1"/>
    <property type="molecule type" value="Genomic_DNA"/>
</dbReference>
<dbReference type="InterPro" id="IPR006442">
    <property type="entry name" value="Antitoxin_Phd/YefM"/>
</dbReference>
<evidence type="ECO:0000256" key="2">
    <source>
        <dbReference type="RuleBase" id="RU362080"/>
    </source>
</evidence>
<name>A0A9C9NIY9_9HYPH</name>
<protein>
    <recommendedName>
        <fullName evidence="2">Antitoxin</fullName>
    </recommendedName>
</protein>